<accession>A0A3B5LD17</accession>
<name>A0A3B5LD17_9TELE</name>
<dbReference type="Gene3D" id="1.10.150.110">
    <property type="entry name" value="DNA polymerase beta, N-terminal domain-like"/>
    <property type="match status" value="1"/>
</dbReference>
<sequence length="66" mass="7683">MLPVRFGRKRALPSCPNPLFFQWLTELRDEAKEKGLKIQYNPHCSCGEIQLHQQQNDRKAEACSLI</sequence>
<dbReference type="InterPro" id="IPR027421">
    <property type="entry name" value="DNA_pol_lamdba_lyase_dom_sf"/>
</dbReference>
<proteinExistence type="predicted"/>
<evidence type="ECO:0000313" key="1">
    <source>
        <dbReference type="Ensembl" id="ENSXCOP00000008430.1"/>
    </source>
</evidence>
<dbReference type="STRING" id="32473.ENSXCOP00000008430"/>
<reference evidence="1" key="1">
    <citation type="submission" date="2025-08" db="UniProtKB">
        <authorList>
            <consortium name="Ensembl"/>
        </authorList>
    </citation>
    <scope>IDENTIFICATION</scope>
</reference>
<organism evidence="1 2">
    <name type="scientific">Xiphophorus couchianus</name>
    <name type="common">Monterrey platyfish</name>
    <dbReference type="NCBI Taxonomy" id="32473"/>
    <lineage>
        <taxon>Eukaryota</taxon>
        <taxon>Metazoa</taxon>
        <taxon>Chordata</taxon>
        <taxon>Craniata</taxon>
        <taxon>Vertebrata</taxon>
        <taxon>Euteleostomi</taxon>
        <taxon>Actinopterygii</taxon>
        <taxon>Neopterygii</taxon>
        <taxon>Teleostei</taxon>
        <taxon>Neoteleostei</taxon>
        <taxon>Acanthomorphata</taxon>
        <taxon>Ovalentaria</taxon>
        <taxon>Atherinomorphae</taxon>
        <taxon>Cyprinodontiformes</taxon>
        <taxon>Poeciliidae</taxon>
        <taxon>Poeciliinae</taxon>
        <taxon>Xiphophorus</taxon>
    </lineage>
</organism>
<keyword evidence="2" id="KW-1185">Reference proteome</keyword>
<dbReference type="Ensembl" id="ENSXCOT00000008536.1">
    <property type="protein sequence ID" value="ENSXCOP00000008430.1"/>
    <property type="gene ID" value="ENSXCOG00000006465.1"/>
</dbReference>
<dbReference type="AlphaFoldDB" id="A0A3B5LD17"/>
<dbReference type="Proteomes" id="UP000261380">
    <property type="component" value="Unplaced"/>
</dbReference>
<protein>
    <submittedName>
        <fullName evidence="1">Uncharacterized protein</fullName>
    </submittedName>
</protein>
<evidence type="ECO:0000313" key="2">
    <source>
        <dbReference type="Proteomes" id="UP000261380"/>
    </source>
</evidence>
<reference evidence="1" key="2">
    <citation type="submission" date="2025-09" db="UniProtKB">
        <authorList>
            <consortium name="Ensembl"/>
        </authorList>
    </citation>
    <scope>IDENTIFICATION</scope>
</reference>